<proteinExistence type="predicted"/>
<dbReference type="InterPro" id="IPR023286">
    <property type="entry name" value="ABATE_dom_sf"/>
</dbReference>
<dbReference type="Pfam" id="PF11706">
    <property type="entry name" value="zf-CGNR"/>
    <property type="match status" value="1"/>
</dbReference>
<dbReference type="EMBL" id="JAATEN010000009">
    <property type="protein sequence ID" value="NJQ01625.1"/>
    <property type="molecule type" value="Genomic_DNA"/>
</dbReference>
<dbReference type="PANTHER" id="PTHR35525:SF3">
    <property type="entry name" value="BLL6575 PROTEIN"/>
    <property type="match status" value="1"/>
</dbReference>
<reference evidence="2 3" key="1">
    <citation type="submission" date="2020-03" db="EMBL/GenBank/DDBJ databases">
        <title>WGS of actinomycetes isolated from Thailand.</title>
        <authorList>
            <person name="Thawai C."/>
        </authorList>
    </citation>
    <scope>NUCLEOTIDE SEQUENCE [LARGE SCALE GENOMIC DNA]</scope>
    <source>
        <strain evidence="2 3">PLAI 1-29</strain>
    </source>
</reference>
<comment type="caution">
    <text evidence="2">The sequence shown here is derived from an EMBL/GenBank/DDBJ whole genome shotgun (WGS) entry which is preliminary data.</text>
</comment>
<sequence length="203" mass="21923">MTLQPPAPAPAGVPPLHGEPLPLEFSNTVFPVRGELRDGIGTPERLGWWLSANGGRLKTDLPAPALRALTPGDVAYFVLLRDALRRLVGAHVRGHAPDAWDVAQLNRASSLDRSWPLLCWAGEEPPTRVEMCTTTPLAAVQAEIAHAAIALLSGTSPAEPRACRAPGCVFFFDHARSRREWCSTGCGNRARVARHHARRRAAG</sequence>
<dbReference type="PANTHER" id="PTHR35525">
    <property type="entry name" value="BLL6575 PROTEIN"/>
    <property type="match status" value="1"/>
</dbReference>
<dbReference type="Gene3D" id="1.10.3300.10">
    <property type="entry name" value="Jann2411-like domain"/>
    <property type="match status" value="1"/>
</dbReference>
<accession>A0ABX1BYS0</accession>
<dbReference type="Pfam" id="PF07336">
    <property type="entry name" value="ABATE"/>
    <property type="match status" value="1"/>
</dbReference>
<evidence type="ECO:0000259" key="1">
    <source>
        <dbReference type="Pfam" id="PF11706"/>
    </source>
</evidence>
<dbReference type="InterPro" id="IPR010852">
    <property type="entry name" value="ABATE"/>
</dbReference>
<protein>
    <submittedName>
        <fullName evidence="2">CGNR zinc finger domain-containing protein</fullName>
    </submittedName>
</protein>
<organism evidence="2 3">
    <name type="scientific">Streptomyces zingiberis</name>
    <dbReference type="NCBI Taxonomy" id="2053010"/>
    <lineage>
        <taxon>Bacteria</taxon>
        <taxon>Bacillati</taxon>
        <taxon>Actinomycetota</taxon>
        <taxon>Actinomycetes</taxon>
        <taxon>Kitasatosporales</taxon>
        <taxon>Streptomycetaceae</taxon>
        <taxon>Streptomyces</taxon>
    </lineage>
</organism>
<dbReference type="RefSeq" id="WP_168102254.1">
    <property type="nucleotide sequence ID" value="NZ_JAATEN010000009.1"/>
</dbReference>
<feature type="domain" description="Zinc finger CGNR" evidence="1">
    <location>
        <begin position="161"/>
        <end position="199"/>
    </location>
</feature>
<evidence type="ECO:0000313" key="2">
    <source>
        <dbReference type="EMBL" id="NJQ01625.1"/>
    </source>
</evidence>
<dbReference type="Proteomes" id="UP000695264">
    <property type="component" value="Unassembled WGS sequence"/>
</dbReference>
<gene>
    <name evidence="2" type="ORF">HCK00_14085</name>
</gene>
<dbReference type="InterPro" id="IPR021005">
    <property type="entry name" value="Znf_CGNR"/>
</dbReference>
<keyword evidence="3" id="KW-1185">Reference proteome</keyword>
<dbReference type="SUPFAM" id="SSF160904">
    <property type="entry name" value="Jann2411-like"/>
    <property type="match status" value="1"/>
</dbReference>
<evidence type="ECO:0000313" key="3">
    <source>
        <dbReference type="Proteomes" id="UP000695264"/>
    </source>
</evidence>
<name>A0ABX1BYS0_9ACTN</name>